<organism evidence="14 15">
    <name type="scientific">Lyticum sinuosum</name>
    <dbReference type="NCBI Taxonomy" id="1332059"/>
    <lineage>
        <taxon>Bacteria</taxon>
        <taxon>Pseudomonadati</taxon>
        <taxon>Pseudomonadota</taxon>
        <taxon>Alphaproteobacteria</taxon>
        <taxon>Rickettsiales</taxon>
        <taxon>Lyticum</taxon>
    </lineage>
</organism>
<keyword evidence="5 11" id="KW-0812">Transmembrane</keyword>
<dbReference type="InterPro" id="IPR039421">
    <property type="entry name" value="Type_1_exporter"/>
</dbReference>
<keyword evidence="8 11" id="KW-1133">Transmembrane helix</keyword>
<evidence type="ECO:0000256" key="11">
    <source>
        <dbReference type="SAM" id="Phobius"/>
    </source>
</evidence>
<evidence type="ECO:0000256" key="5">
    <source>
        <dbReference type="ARBA" id="ARBA00022692"/>
    </source>
</evidence>
<gene>
    <name evidence="14" type="ORF">Lyticum_00702</name>
</gene>
<dbReference type="InterPro" id="IPR027417">
    <property type="entry name" value="P-loop_NTPase"/>
</dbReference>
<evidence type="ECO:0000313" key="14">
    <source>
        <dbReference type="EMBL" id="MDZ5761520.1"/>
    </source>
</evidence>
<name>A0AAE5AHF7_9RICK</name>
<evidence type="ECO:0000256" key="6">
    <source>
        <dbReference type="ARBA" id="ARBA00022741"/>
    </source>
</evidence>
<keyword evidence="4" id="KW-1003">Cell membrane</keyword>
<comment type="function">
    <text evidence="10">Part of an ABC transporter complex. Transmembrane domains (TMD) form a pore in the inner membrane and the ATP-binding domain (NBD) is responsible for energy generation.</text>
</comment>
<evidence type="ECO:0000256" key="3">
    <source>
        <dbReference type="ARBA" id="ARBA00022448"/>
    </source>
</evidence>
<dbReference type="Pfam" id="PF00005">
    <property type="entry name" value="ABC_tran"/>
    <property type="match status" value="1"/>
</dbReference>
<dbReference type="FunFam" id="3.40.50.300:FF:000221">
    <property type="entry name" value="Multidrug ABC transporter ATP-binding protein"/>
    <property type="match status" value="1"/>
</dbReference>
<feature type="domain" description="ABC transmembrane type-1" evidence="13">
    <location>
        <begin position="30"/>
        <end position="311"/>
    </location>
</feature>
<evidence type="ECO:0000256" key="7">
    <source>
        <dbReference type="ARBA" id="ARBA00022840"/>
    </source>
</evidence>
<dbReference type="InterPro" id="IPR003439">
    <property type="entry name" value="ABC_transporter-like_ATP-bd"/>
</dbReference>
<comment type="similarity">
    <text evidence="2">Belongs to the ABC transporter superfamily.</text>
</comment>
<keyword evidence="9 11" id="KW-0472">Membrane</keyword>
<dbReference type="GO" id="GO:0005524">
    <property type="term" value="F:ATP binding"/>
    <property type="evidence" value="ECO:0007669"/>
    <property type="project" value="UniProtKB-KW"/>
</dbReference>
<dbReference type="Pfam" id="PF00664">
    <property type="entry name" value="ABC_membrane"/>
    <property type="match status" value="1"/>
</dbReference>
<feature type="transmembrane region" description="Helical" evidence="11">
    <location>
        <begin position="168"/>
        <end position="188"/>
    </location>
</feature>
<keyword evidence="15" id="KW-1185">Reference proteome</keyword>
<dbReference type="EMBL" id="JARGYU010000003">
    <property type="protein sequence ID" value="MDZ5761520.1"/>
    <property type="molecule type" value="Genomic_DNA"/>
</dbReference>
<dbReference type="PANTHER" id="PTHR43394:SF1">
    <property type="entry name" value="ATP-BINDING CASSETTE SUB-FAMILY B MEMBER 10, MITOCHONDRIAL"/>
    <property type="match status" value="1"/>
</dbReference>
<feature type="transmembrane region" description="Helical" evidence="11">
    <location>
        <begin position="70"/>
        <end position="89"/>
    </location>
</feature>
<dbReference type="InterPro" id="IPR017871">
    <property type="entry name" value="ABC_transporter-like_CS"/>
</dbReference>
<dbReference type="SMART" id="SM00382">
    <property type="entry name" value="AAA"/>
    <property type="match status" value="1"/>
</dbReference>
<evidence type="ECO:0000259" key="12">
    <source>
        <dbReference type="PROSITE" id="PS50893"/>
    </source>
</evidence>
<keyword evidence="3" id="KW-0813">Transport</keyword>
<evidence type="ECO:0000256" key="9">
    <source>
        <dbReference type="ARBA" id="ARBA00023136"/>
    </source>
</evidence>
<dbReference type="PROSITE" id="PS50893">
    <property type="entry name" value="ABC_TRANSPORTER_2"/>
    <property type="match status" value="1"/>
</dbReference>
<sequence length="607" mass="68124">MKFLSRKKVKSKREDILQKIISPYIKFFYIIMMAIFISSSSILGIGRILRHMIDNGFYHYNMDIINKSCFTMMILVVILTIGSIVRLYYINHIGNNLVSDIRCKLYSVIINMRSQDIDEIKHGNLISILLYDTEIIYNIITGSLSSAIRNLILAIGSIIMMFSTSPSLSVFTIISLPVIVTPIIILGSRSKKEAKRSKNISTEIFTETENSINNLHLIQSYARETFAEKKFSDLMMQKIIANKKHSIARSILVAIVLTLSFFGVIALIWLSGKEMICKNLTGGAVSSFLILLVICGSALGSVADSAPEIGRLFGLFEKIKNFINQYENYFIKNELTDKNINNNISIDSIQFKQNDKIEIVIKNLKFNYLTKICDSISDLSLTIESGKITAIVGESGSGKSTLVKLLLKLYDYSSGEIIYNGINLKDIPNNILREDIAYVSQDNYIFAGSIYNNIIYGRLDASEKEVDDAIRAAAAIDFINALPNGIMTNIGEKGIQLSGGQKQRICIARAILRKSRFIILDEATSSLDDYNENEVFFGIKNLLKNKTILIITHSLATILKSDKVIVLKDGLLVQEGKHNDLVKDLNGEYHRLLNNNKLFSKNTQTSD</sequence>
<dbReference type="GO" id="GO:0005886">
    <property type="term" value="C:plasma membrane"/>
    <property type="evidence" value="ECO:0007669"/>
    <property type="project" value="UniProtKB-SubCell"/>
</dbReference>
<feature type="transmembrane region" description="Helical" evidence="11">
    <location>
        <begin position="251"/>
        <end position="272"/>
    </location>
</feature>
<dbReference type="Gene3D" id="1.20.1560.10">
    <property type="entry name" value="ABC transporter type 1, transmembrane domain"/>
    <property type="match status" value="1"/>
</dbReference>
<dbReference type="PROSITE" id="PS50929">
    <property type="entry name" value="ABC_TM1F"/>
    <property type="match status" value="1"/>
</dbReference>
<evidence type="ECO:0000256" key="2">
    <source>
        <dbReference type="ARBA" id="ARBA00005417"/>
    </source>
</evidence>
<dbReference type="PANTHER" id="PTHR43394">
    <property type="entry name" value="ATP-DEPENDENT PERMEASE MDL1, MITOCHONDRIAL"/>
    <property type="match status" value="1"/>
</dbReference>
<dbReference type="InterPro" id="IPR003593">
    <property type="entry name" value="AAA+_ATPase"/>
</dbReference>
<feature type="transmembrane region" description="Helical" evidence="11">
    <location>
        <begin position="135"/>
        <end position="162"/>
    </location>
</feature>
<keyword evidence="7 14" id="KW-0067">ATP-binding</keyword>
<reference evidence="14" key="1">
    <citation type="submission" date="2023-02" db="EMBL/GenBank/DDBJ databases">
        <title>Host association and intracellularity evolved multiple times independently in the Rickettsiales.</title>
        <authorList>
            <person name="Castelli M."/>
            <person name="Nardi T."/>
            <person name="Gammuto L."/>
            <person name="Bellinzona G."/>
            <person name="Sabaneyeva E."/>
            <person name="Potekhin A."/>
            <person name="Serra V."/>
            <person name="Petroni G."/>
            <person name="Sassera D."/>
        </authorList>
    </citation>
    <scope>NUCLEOTIDE SEQUENCE</scope>
    <source>
        <strain evidence="14">USBL-36I1</strain>
    </source>
</reference>
<proteinExistence type="inferred from homology"/>
<dbReference type="InterPro" id="IPR011527">
    <property type="entry name" value="ABC1_TM_dom"/>
</dbReference>
<feature type="domain" description="ABC transporter" evidence="12">
    <location>
        <begin position="359"/>
        <end position="594"/>
    </location>
</feature>
<dbReference type="Proteomes" id="UP001289135">
    <property type="component" value="Unassembled WGS sequence"/>
</dbReference>
<evidence type="ECO:0000259" key="13">
    <source>
        <dbReference type="PROSITE" id="PS50929"/>
    </source>
</evidence>
<dbReference type="AlphaFoldDB" id="A0AAE5AHF7"/>
<feature type="transmembrane region" description="Helical" evidence="11">
    <location>
        <begin position="27"/>
        <end position="50"/>
    </location>
</feature>
<evidence type="ECO:0000256" key="10">
    <source>
        <dbReference type="ARBA" id="ARBA00024725"/>
    </source>
</evidence>
<protein>
    <submittedName>
        <fullName evidence="14">ABC transporter ATP-binding/permease protein</fullName>
    </submittedName>
</protein>
<dbReference type="SUPFAM" id="SSF52540">
    <property type="entry name" value="P-loop containing nucleoside triphosphate hydrolases"/>
    <property type="match status" value="1"/>
</dbReference>
<evidence type="ECO:0000256" key="4">
    <source>
        <dbReference type="ARBA" id="ARBA00022475"/>
    </source>
</evidence>
<feature type="transmembrane region" description="Helical" evidence="11">
    <location>
        <begin position="284"/>
        <end position="303"/>
    </location>
</feature>
<comment type="caution">
    <text evidence="14">The sequence shown here is derived from an EMBL/GenBank/DDBJ whole genome shotgun (WGS) entry which is preliminary data.</text>
</comment>
<dbReference type="RefSeq" id="WP_322498944.1">
    <property type="nucleotide sequence ID" value="NZ_JARGYU010000003.1"/>
</dbReference>
<dbReference type="InterPro" id="IPR036640">
    <property type="entry name" value="ABC1_TM_sf"/>
</dbReference>
<dbReference type="SUPFAM" id="SSF90123">
    <property type="entry name" value="ABC transporter transmembrane region"/>
    <property type="match status" value="1"/>
</dbReference>
<keyword evidence="6" id="KW-0547">Nucleotide-binding</keyword>
<evidence type="ECO:0000256" key="1">
    <source>
        <dbReference type="ARBA" id="ARBA00004651"/>
    </source>
</evidence>
<dbReference type="GO" id="GO:0015421">
    <property type="term" value="F:ABC-type oligopeptide transporter activity"/>
    <property type="evidence" value="ECO:0007669"/>
    <property type="project" value="TreeGrafter"/>
</dbReference>
<dbReference type="PROSITE" id="PS00211">
    <property type="entry name" value="ABC_TRANSPORTER_1"/>
    <property type="match status" value="1"/>
</dbReference>
<comment type="subcellular location">
    <subcellularLocation>
        <location evidence="1">Cell membrane</location>
        <topology evidence="1">Multi-pass membrane protein</topology>
    </subcellularLocation>
</comment>
<dbReference type="GO" id="GO:0016887">
    <property type="term" value="F:ATP hydrolysis activity"/>
    <property type="evidence" value="ECO:0007669"/>
    <property type="project" value="InterPro"/>
</dbReference>
<accession>A0AAE5AHF7</accession>
<evidence type="ECO:0000313" key="15">
    <source>
        <dbReference type="Proteomes" id="UP001289135"/>
    </source>
</evidence>
<dbReference type="Gene3D" id="3.40.50.300">
    <property type="entry name" value="P-loop containing nucleotide triphosphate hydrolases"/>
    <property type="match status" value="1"/>
</dbReference>
<evidence type="ECO:0000256" key="8">
    <source>
        <dbReference type="ARBA" id="ARBA00022989"/>
    </source>
</evidence>